<evidence type="ECO:0000256" key="3">
    <source>
        <dbReference type="ARBA" id="ARBA00022692"/>
    </source>
</evidence>
<dbReference type="GO" id="GO:0016020">
    <property type="term" value="C:membrane"/>
    <property type="evidence" value="ECO:0007669"/>
    <property type="project" value="UniProtKB-SubCell"/>
</dbReference>
<dbReference type="FunFam" id="2.60.40.10:FF:000194">
    <property type="entry name" value="Intercellular adhesion molecule 1"/>
    <property type="match status" value="1"/>
</dbReference>
<dbReference type="FunFam" id="2.60.40.10:FF:000338">
    <property type="entry name" value="intercellular adhesion molecule 5"/>
    <property type="match status" value="1"/>
</dbReference>
<comment type="caution">
    <text evidence="14">The sequence shown here is derived from an EMBL/GenBank/DDBJ whole genome shotgun (WGS) entry which is preliminary data.</text>
</comment>
<keyword evidence="11" id="KW-0393">Immunoglobulin domain</keyword>
<protein>
    <submittedName>
        <fullName evidence="14">ICAM2 isoform 12</fullName>
    </submittedName>
</protein>
<dbReference type="InterPro" id="IPR036179">
    <property type="entry name" value="Ig-like_dom_sf"/>
</dbReference>
<dbReference type="GO" id="GO:0005178">
    <property type="term" value="F:integrin binding"/>
    <property type="evidence" value="ECO:0007669"/>
    <property type="project" value="InterPro"/>
</dbReference>
<sequence>MSSFSYRTLTVALFALICCPGSDEKVFEVHVRPKKLAVEPKGSLKVNCSTTCNQPEVGGLETSLDKILLDEQAQWKHYLVSNISHDTVLQCHFTCSGKQESMNSNVSVYQPPRQVILTLQPTLVAVGKSFTIECRVPTVEPLDSLTLFLFRGNETLHYETFGKAAPAPQEATVTFNSTADRDDGHRNFSCLAVLDLMSRGGNIFHKHSAPKMLEIY</sequence>
<dbReference type="Pfam" id="PF03921">
    <property type="entry name" value="ICAM_N"/>
    <property type="match status" value="1"/>
</dbReference>
<keyword evidence="9" id="KW-1015">Disulfide bond</keyword>
<comment type="similarity">
    <text evidence="2">Belongs to the immunoglobulin superfamily. ICAM family.</text>
</comment>
<dbReference type="AlphaFoldDB" id="A0A2J8QYC0"/>
<evidence type="ECO:0000256" key="8">
    <source>
        <dbReference type="ARBA" id="ARBA00023136"/>
    </source>
</evidence>
<keyword evidence="10" id="KW-0325">Glycoprotein</keyword>
<accession>A0A2J8QYC0</accession>
<evidence type="ECO:0000256" key="12">
    <source>
        <dbReference type="SAM" id="SignalP"/>
    </source>
</evidence>
<dbReference type="InterPro" id="IPR003987">
    <property type="entry name" value="ICAM_VCAM_N"/>
</dbReference>
<name>A0A2J8QYC0_PANTR</name>
<organism evidence="14">
    <name type="scientific">Pan troglodytes</name>
    <name type="common">Chimpanzee</name>
    <dbReference type="NCBI Taxonomy" id="9598"/>
    <lineage>
        <taxon>Eukaryota</taxon>
        <taxon>Metazoa</taxon>
        <taxon>Chordata</taxon>
        <taxon>Craniata</taxon>
        <taxon>Vertebrata</taxon>
        <taxon>Euteleostomi</taxon>
        <taxon>Mammalia</taxon>
        <taxon>Eutheria</taxon>
        <taxon>Euarchontoglires</taxon>
        <taxon>Primates</taxon>
        <taxon>Haplorrhini</taxon>
        <taxon>Catarrhini</taxon>
        <taxon>Hominidae</taxon>
        <taxon>Pan</taxon>
    </lineage>
</organism>
<dbReference type="CDD" id="cd20995">
    <property type="entry name" value="IgI_N_ICAM-2"/>
    <property type="match status" value="1"/>
</dbReference>
<keyword evidence="6" id="KW-0130">Cell adhesion</keyword>
<evidence type="ECO:0000256" key="10">
    <source>
        <dbReference type="ARBA" id="ARBA00023180"/>
    </source>
</evidence>
<keyword evidence="3" id="KW-0812">Transmembrane</keyword>
<dbReference type="Gene3D" id="2.60.40.10">
    <property type="entry name" value="Immunoglobulins"/>
    <property type="match status" value="2"/>
</dbReference>
<dbReference type="SUPFAM" id="SSF48726">
    <property type="entry name" value="Immunoglobulin"/>
    <property type="match status" value="2"/>
</dbReference>
<dbReference type="CDD" id="cd05755">
    <property type="entry name" value="IgC2_2_ICAM-1_like"/>
    <property type="match status" value="1"/>
</dbReference>
<dbReference type="InterPro" id="IPR003988">
    <property type="entry name" value="ICAM"/>
</dbReference>
<proteinExistence type="inferred from homology"/>
<dbReference type="InterPro" id="IPR013783">
    <property type="entry name" value="Ig-like_fold"/>
</dbReference>
<evidence type="ECO:0000256" key="7">
    <source>
        <dbReference type="ARBA" id="ARBA00022989"/>
    </source>
</evidence>
<dbReference type="PRINTS" id="PR01472">
    <property type="entry name" value="ICAMVCAM1"/>
</dbReference>
<feature type="non-terminal residue" evidence="14">
    <location>
        <position position="216"/>
    </location>
</feature>
<keyword evidence="8" id="KW-0472">Membrane</keyword>
<evidence type="ECO:0000256" key="2">
    <source>
        <dbReference type="ARBA" id="ARBA00005925"/>
    </source>
</evidence>
<dbReference type="GO" id="GO:0098609">
    <property type="term" value="P:cell-cell adhesion"/>
    <property type="evidence" value="ECO:0007669"/>
    <property type="project" value="InterPro"/>
</dbReference>
<feature type="signal peptide" evidence="12">
    <location>
        <begin position="1"/>
        <end position="24"/>
    </location>
</feature>
<dbReference type="PRINTS" id="PR01473">
    <property type="entry name" value="ICAM"/>
</dbReference>
<evidence type="ECO:0000256" key="9">
    <source>
        <dbReference type="ARBA" id="ARBA00023157"/>
    </source>
</evidence>
<keyword evidence="7" id="KW-1133">Transmembrane helix</keyword>
<feature type="domain" description="Intercellular adhesion molecule N-terminal" evidence="13">
    <location>
        <begin position="24"/>
        <end position="114"/>
    </location>
</feature>
<feature type="chain" id="PRO_5014337455" evidence="12">
    <location>
        <begin position="25"/>
        <end position="216"/>
    </location>
</feature>
<evidence type="ECO:0000256" key="11">
    <source>
        <dbReference type="ARBA" id="ARBA00023319"/>
    </source>
</evidence>
<evidence type="ECO:0000256" key="4">
    <source>
        <dbReference type="ARBA" id="ARBA00022729"/>
    </source>
</evidence>
<keyword evidence="5" id="KW-0677">Repeat</keyword>
<evidence type="ECO:0000256" key="6">
    <source>
        <dbReference type="ARBA" id="ARBA00022889"/>
    </source>
</evidence>
<dbReference type="EMBL" id="NBAG03000001">
    <property type="protein sequence ID" value="PNJ01252.1"/>
    <property type="molecule type" value="Genomic_DNA"/>
</dbReference>
<evidence type="ECO:0000256" key="5">
    <source>
        <dbReference type="ARBA" id="ARBA00022737"/>
    </source>
</evidence>
<comment type="subcellular location">
    <subcellularLocation>
        <location evidence="1">Membrane</location>
        <topology evidence="1">Single-pass type I membrane protein</topology>
    </subcellularLocation>
</comment>
<evidence type="ECO:0000313" key="14">
    <source>
        <dbReference type="EMBL" id="PNJ01252.1"/>
    </source>
</evidence>
<dbReference type="PANTHER" id="PTHR13771">
    <property type="entry name" value="INTERCELLULAR ADHESION MOLECULE"/>
    <property type="match status" value="1"/>
</dbReference>
<dbReference type="PANTHER" id="PTHR13771:SF3">
    <property type="entry name" value="INTERCELLULAR ADHESION MOLECULE 2"/>
    <property type="match status" value="1"/>
</dbReference>
<gene>
    <name evidence="14" type="ORF">CK820_G0011596</name>
</gene>
<dbReference type="InterPro" id="IPR047012">
    <property type="entry name" value="ICAM_VCAM"/>
</dbReference>
<reference evidence="14" key="1">
    <citation type="submission" date="2017-12" db="EMBL/GenBank/DDBJ databases">
        <title>High-resolution comparative analysis of great ape genomes.</title>
        <authorList>
            <person name="Pollen A."/>
            <person name="Hastie A."/>
            <person name="Hormozdiari F."/>
            <person name="Dougherty M."/>
            <person name="Liu R."/>
            <person name="Chaisson M."/>
            <person name="Hoppe E."/>
            <person name="Hill C."/>
            <person name="Pang A."/>
            <person name="Hillier L."/>
            <person name="Baker C."/>
            <person name="Armstrong J."/>
            <person name="Shendure J."/>
            <person name="Paten B."/>
            <person name="Wilson R."/>
            <person name="Chao H."/>
            <person name="Schneider V."/>
            <person name="Ventura M."/>
            <person name="Kronenberg Z."/>
            <person name="Murali S."/>
            <person name="Gordon D."/>
            <person name="Cantsilieris S."/>
            <person name="Munson K."/>
            <person name="Nelson B."/>
            <person name="Raja A."/>
            <person name="Underwood J."/>
            <person name="Diekhans M."/>
            <person name="Fiddes I."/>
            <person name="Haussler D."/>
            <person name="Eichler E."/>
        </authorList>
    </citation>
    <scope>NUCLEOTIDE SEQUENCE [LARGE SCALE GENOMIC DNA]</scope>
    <source>
        <strain evidence="14">Yerkes chimp pedigree #C0471</strain>
    </source>
</reference>
<keyword evidence="4 12" id="KW-0732">Signal</keyword>
<evidence type="ECO:0000256" key="1">
    <source>
        <dbReference type="ARBA" id="ARBA00004479"/>
    </source>
</evidence>
<evidence type="ECO:0000259" key="13">
    <source>
        <dbReference type="Pfam" id="PF03921"/>
    </source>
</evidence>
<dbReference type="InterPro" id="IPR013768">
    <property type="entry name" value="ICAM_N"/>
</dbReference>